<evidence type="ECO:0000256" key="1">
    <source>
        <dbReference type="SAM" id="MobiDB-lite"/>
    </source>
</evidence>
<dbReference type="WBParaSite" id="jg1445">
    <property type="protein sequence ID" value="jg1445"/>
    <property type="gene ID" value="jg1445"/>
</dbReference>
<sequence>MTSSKADRLTSNTASKSRSRCAGDKKISPLVVPAVVKSAEESASQPSVVFSLAISNGRLSQPSVFMPASAEPVVDKCSILEPADAEIPDGLNVGALCCSTAVVAKEVKSCQKSRSLQL</sequence>
<dbReference type="Proteomes" id="UP000887574">
    <property type="component" value="Unplaced"/>
</dbReference>
<name>A0A915D077_9BILA</name>
<accession>A0A915D077</accession>
<protein>
    <submittedName>
        <fullName evidence="3">Uncharacterized protein</fullName>
    </submittedName>
</protein>
<evidence type="ECO:0000313" key="2">
    <source>
        <dbReference type="Proteomes" id="UP000887574"/>
    </source>
</evidence>
<keyword evidence="2" id="KW-1185">Reference proteome</keyword>
<evidence type="ECO:0000313" key="3">
    <source>
        <dbReference type="WBParaSite" id="jg1445"/>
    </source>
</evidence>
<reference evidence="3" key="1">
    <citation type="submission" date="2022-11" db="UniProtKB">
        <authorList>
            <consortium name="WormBaseParasite"/>
        </authorList>
    </citation>
    <scope>IDENTIFICATION</scope>
</reference>
<feature type="region of interest" description="Disordered" evidence="1">
    <location>
        <begin position="1"/>
        <end position="22"/>
    </location>
</feature>
<proteinExistence type="predicted"/>
<organism evidence="2 3">
    <name type="scientific">Ditylenchus dipsaci</name>
    <dbReference type="NCBI Taxonomy" id="166011"/>
    <lineage>
        <taxon>Eukaryota</taxon>
        <taxon>Metazoa</taxon>
        <taxon>Ecdysozoa</taxon>
        <taxon>Nematoda</taxon>
        <taxon>Chromadorea</taxon>
        <taxon>Rhabditida</taxon>
        <taxon>Tylenchina</taxon>
        <taxon>Tylenchomorpha</taxon>
        <taxon>Sphaerularioidea</taxon>
        <taxon>Anguinidae</taxon>
        <taxon>Anguininae</taxon>
        <taxon>Ditylenchus</taxon>
    </lineage>
</organism>
<dbReference type="AlphaFoldDB" id="A0A915D077"/>